<keyword evidence="6" id="KW-1015">Disulfide bond</keyword>
<gene>
    <name evidence="11" type="ORF">QTO34_015993</name>
</gene>
<dbReference type="PANTHER" id="PTHR14356:SF2">
    <property type="entry name" value="INTERLEUKIN-21"/>
    <property type="match status" value="1"/>
</dbReference>
<name>A0AA40LRP0_CNENI</name>
<keyword evidence="10" id="KW-0472">Membrane</keyword>
<evidence type="ECO:0000256" key="3">
    <source>
        <dbReference type="ARBA" id="ARBA00022514"/>
    </source>
</evidence>
<dbReference type="GO" id="GO:0006955">
    <property type="term" value="P:immune response"/>
    <property type="evidence" value="ECO:0007669"/>
    <property type="project" value="InterPro"/>
</dbReference>
<reference evidence="11" key="1">
    <citation type="submission" date="2023-06" db="EMBL/GenBank/DDBJ databases">
        <title>Reference genome for the Northern bat (Eptesicus nilssonii), a most northern bat species.</title>
        <authorList>
            <person name="Laine V.N."/>
            <person name="Pulliainen A.T."/>
            <person name="Lilley T.M."/>
        </authorList>
    </citation>
    <scope>NUCLEOTIDE SEQUENCE</scope>
    <source>
        <strain evidence="11">BLF_Eptnil</strain>
        <tissue evidence="11">Kidney</tissue>
    </source>
</reference>
<evidence type="ECO:0000256" key="10">
    <source>
        <dbReference type="SAM" id="Phobius"/>
    </source>
</evidence>
<feature type="region of interest" description="Disordered" evidence="9">
    <location>
        <begin position="126"/>
        <end position="147"/>
    </location>
</feature>
<dbReference type="AlphaFoldDB" id="A0AA40LRP0"/>
<keyword evidence="4" id="KW-0964">Secreted</keyword>
<evidence type="ECO:0000256" key="5">
    <source>
        <dbReference type="ARBA" id="ARBA00022729"/>
    </source>
</evidence>
<dbReference type="GO" id="GO:0005125">
    <property type="term" value="F:cytokine activity"/>
    <property type="evidence" value="ECO:0007669"/>
    <property type="project" value="UniProtKB-KW"/>
</dbReference>
<protein>
    <recommendedName>
        <fullName evidence="8">Interleukin</fullName>
    </recommendedName>
</protein>
<evidence type="ECO:0000256" key="9">
    <source>
        <dbReference type="SAM" id="MobiDB-lite"/>
    </source>
</evidence>
<dbReference type="GO" id="GO:0005126">
    <property type="term" value="F:cytokine receptor binding"/>
    <property type="evidence" value="ECO:0007669"/>
    <property type="project" value="InterPro"/>
</dbReference>
<keyword evidence="3 8" id="KW-0202">Cytokine</keyword>
<proteinExistence type="inferred from homology"/>
<dbReference type="Gene3D" id="1.20.1250.70">
    <property type="entry name" value="Interleukin-15/Interleukin-21"/>
    <property type="match status" value="1"/>
</dbReference>
<keyword evidence="5" id="KW-0732">Signal</keyword>
<keyword evidence="10" id="KW-0812">Transmembrane</keyword>
<evidence type="ECO:0000256" key="6">
    <source>
        <dbReference type="ARBA" id="ARBA00023157"/>
    </source>
</evidence>
<dbReference type="Pfam" id="PF02372">
    <property type="entry name" value="IL15"/>
    <property type="match status" value="1"/>
</dbReference>
<keyword evidence="12" id="KW-1185">Reference proteome</keyword>
<keyword evidence="10" id="KW-1133">Transmembrane helix</keyword>
<evidence type="ECO:0000256" key="7">
    <source>
        <dbReference type="ARBA" id="ARBA00045924"/>
    </source>
</evidence>
<dbReference type="EMBL" id="JAULJE010000005">
    <property type="protein sequence ID" value="KAK1343215.1"/>
    <property type="molecule type" value="Genomic_DNA"/>
</dbReference>
<evidence type="ECO:0000256" key="1">
    <source>
        <dbReference type="ARBA" id="ARBA00004613"/>
    </source>
</evidence>
<dbReference type="PANTHER" id="PTHR14356">
    <property type="entry name" value="INTERLEUKIN-15-RELATED"/>
    <property type="match status" value="1"/>
</dbReference>
<evidence type="ECO:0000313" key="11">
    <source>
        <dbReference type="EMBL" id="KAK1343215.1"/>
    </source>
</evidence>
<dbReference type="InterPro" id="IPR009079">
    <property type="entry name" value="4_helix_cytokine-like_core"/>
</dbReference>
<evidence type="ECO:0000313" key="12">
    <source>
        <dbReference type="Proteomes" id="UP001177744"/>
    </source>
</evidence>
<comment type="caution">
    <text evidence="11">The sequence shown here is derived from an EMBL/GenBank/DDBJ whole genome shotgun (WGS) entry which is preliminary data.</text>
</comment>
<dbReference type="GO" id="GO:0045954">
    <property type="term" value="P:positive regulation of natural killer cell mediated cytotoxicity"/>
    <property type="evidence" value="ECO:0007669"/>
    <property type="project" value="TreeGrafter"/>
</dbReference>
<dbReference type="SUPFAM" id="SSF47266">
    <property type="entry name" value="4-helical cytokines"/>
    <property type="match status" value="1"/>
</dbReference>
<comment type="subcellular location">
    <subcellularLocation>
        <location evidence="1">Secreted</location>
    </subcellularLocation>
</comment>
<feature type="transmembrane region" description="Helical" evidence="10">
    <location>
        <begin position="28"/>
        <end position="45"/>
    </location>
</feature>
<sequence length="172" mass="19773">MDAFKCHYTGDDIPGLALLALLRPSAGNMQWVVFCLMVIFSGVVARRSSHQGQDLLLIRLRHLIDTVDQLENYVNDLDPEFLPAPEDVKRHCERSAFSCFQKVQLKSANTGDNKINLLTKQLMRKLPPTNAERKQKQRPMCPSCDSYEKKPPKEFLERLKSLIQKMIHQHLS</sequence>
<dbReference type="InterPro" id="IPR003443">
    <property type="entry name" value="IL-15/IL-21_fam"/>
</dbReference>
<accession>A0AA40LRP0</accession>
<evidence type="ECO:0000256" key="4">
    <source>
        <dbReference type="ARBA" id="ARBA00022525"/>
    </source>
</evidence>
<evidence type="ECO:0000256" key="8">
    <source>
        <dbReference type="RuleBase" id="RU003453"/>
    </source>
</evidence>
<evidence type="ECO:0000256" key="2">
    <source>
        <dbReference type="ARBA" id="ARBA00006050"/>
    </source>
</evidence>
<dbReference type="Proteomes" id="UP001177744">
    <property type="component" value="Unassembled WGS sequence"/>
</dbReference>
<comment type="similarity">
    <text evidence="2 8">Belongs to the IL-15/IL-21 family.</text>
</comment>
<organism evidence="11 12">
    <name type="scientific">Cnephaeus nilssonii</name>
    <name type="common">Northern bat</name>
    <name type="synonym">Eptesicus nilssonii</name>
    <dbReference type="NCBI Taxonomy" id="3371016"/>
    <lineage>
        <taxon>Eukaryota</taxon>
        <taxon>Metazoa</taxon>
        <taxon>Chordata</taxon>
        <taxon>Craniata</taxon>
        <taxon>Vertebrata</taxon>
        <taxon>Euteleostomi</taxon>
        <taxon>Mammalia</taxon>
        <taxon>Eutheria</taxon>
        <taxon>Laurasiatheria</taxon>
        <taxon>Chiroptera</taxon>
        <taxon>Yangochiroptera</taxon>
        <taxon>Vespertilionidae</taxon>
        <taxon>Cnephaeus</taxon>
    </lineage>
</organism>
<comment type="function">
    <text evidence="7">Cytokine with immunoregulatory activity. May promote the transition between innate and adaptive immunity. Induces the production of IgG(1) and IgG(3) in B-cells. Implicated in the generation and maintenance of T follicular helper (Tfh) cells and the formation of germinal-centers. Together with IL6, control the early generation of Tfh cells and are critical for an effective antibody response to acute viral infection. May play a role in proliferation and maturation of natural killer (NK) cells in synergy with IL15. May regulate proliferation of mature B- and T-cells in response to activating stimuli. In synergy with IL15 and IL18 stimulates interferon gamma production in T-cells and NK cells. During T-cell mediated immune response may inhibit dendritic cells (DC) activation and maturation.</text>
</comment>
<dbReference type="GO" id="GO:0005615">
    <property type="term" value="C:extracellular space"/>
    <property type="evidence" value="ECO:0007669"/>
    <property type="project" value="UniProtKB-KW"/>
</dbReference>